<organism evidence="1">
    <name type="scientific">Rhizophora mucronata</name>
    <name type="common">Asiatic mangrove</name>
    <dbReference type="NCBI Taxonomy" id="61149"/>
    <lineage>
        <taxon>Eukaryota</taxon>
        <taxon>Viridiplantae</taxon>
        <taxon>Streptophyta</taxon>
        <taxon>Embryophyta</taxon>
        <taxon>Tracheophyta</taxon>
        <taxon>Spermatophyta</taxon>
        <taxon>Magnoliopsida</taxon>
        <taxon>eudicotyledons</taxon>
        <taxon>Gunneridae</taxon>
        <taxon>Pentapetalae</taxon>
        <taxon>rosids</taxon>
        <taxon>fabids</taxon>
        <taxon>Malpighiales</taxon>
        <taxon>Rhizophoraceae</taxon>
        <taxon>Rhizophora</taxon>
    </lineage>
</organism>
<dbReference type="EMBL" id="GGEC01057251">
    <property type="protein sequence ID" value="MBX37735.1"/>
    <property type="molecule type" value="Transcribed_RNA"/>
</dbReference>
<reference evidence="1" key="1">
    <citation type="submission" date="2018-02" db="EMBL/GenBank/DDBJ databases">
        <title>Rhizophora mucronata_Transcriptome.</title>
        <authorList>
            <person name="Meera S.P."/>
            <person name="Sreeshan A."/>
            <person name="Augustine A."/>
        </authorList>
    </citation>
    <scope>NUCLEOTIDE SEQUENCE</scope>
    <source>
        <tissue evidence="1">Leaf</tissue>
    </source>
</reference>
<name>A0A2P2N5M1_RHIMU</name>
<accession>A0A2P2N5M1</accession>
<protein>
    <submittedName>
        <fullName evidence="1">Uncharacterized protein</fullName>
    </submittedName>
</protein>
<proteinExistence type="predicted"/>
<evidence type="ECO:0000313" key="1">
    <source>
        <dbReference type="EMBL" id="MBX37735.1"/>
    </source>
</evidence>
<sequence>MPEFWLNQKRAFEMHHSIKATLRMLVSKCHYVNLEIWRLLSSML</sequence>
<dbReference type="AlphaFoldDB" id="A0A2P2N5M1"/>